<protein>
    <recommendedName>
        <fullName evidence="4">Phospholipase/carboxylesterase/thioesterase domain-containing protein</fullName>
    </recommendedName>
</protein>
<evidence type="ECO:0000313" key="5">
    <source>
        <dbReference type="EMBL" id="EAQ92565.1"/>
    </source>
</evidence>
<feature type="coiled-coil region" evidence="2">
    <location>
        <begin position="405"/>
        <end position="446"/>
    </location>
</feature>
<dbReference type="InParanoid" id="Q2HG54"/>
<dbReference type="eggNOG" id="KOG2112">
    <property type="taxonomic scope" value="Eukaryota"/>
</dbReference>
<dbReference type="VEuPathDB" id="FungiDB:CHGG_00800"/>
<dbReference type="PANTHER" id="PTHR10655:SF63">
    <property type="entry name" value="PHOSPHOLIPASE_CARBOXYLESTERASE_THIOESTERASE DOMAIN-CONTAINING PROTEIN"/>
    <property type="match status" value="1"/>
</dbReference>
<organism evidence="5 6">
    <name type="scientific">Chaetomium globosum (strain ATCC 6205 / CBS 148.51 / DSM 1962 / NBRC 6347 / NRRL 1970)</name>
    <name type="common">Soil fungus</name>
    <dbReference type="NCBI Taxonomy" id="306901"/>
    <lineage>
        <taxon>Eukaryota</taxon>
        <taxon>Fungi</taxon>
        <taxon>Dikarya</taxon>
        <taxon>Ascomycota</taxon>
        <taxon>Pezizomycotina</taxon>
        <taxon>Sordariomycetes</taxon>
        <taxon>Sordariomycetidae</taxon>
        <taxon>Sordariales</taxon>
        <taxon>Chaetomiaceae</taxon>
        <taxon>Chaetomium</taxon>
    </lineage>
</organism>
<dbReference type="GO" id="GO:0008474">
    <property type="term" value="F:palmitoyl-(protein) hydrolase activity"/>
    <property type="evidence" value="ECO:0007669"/>
    <property type="project" value="TreeGrafter"/>
</dbReference>
<evidence type="ECO:0000259" key="4">
    <source>
        <dbReference type="Pfam" id="PF02230"/>
    </source>
</evidence>
<dbReference type="ESTHER" id="chagb-q2hg54">
    <property type="family name" value="LYsophospholipase_carboxylesterase"/>
</dbReference>
<evidence type="ECO:0000256" key="2">
    <source>
        <dbReference type="SAM" id="Coils"/>
    </source>
</evidence>
<dbReference type="HOGENOM" id="CLU_456334_0_0_1"/>
<gene>
    <name evidence="5" type="ORF">CHGG_00800</name>
</gene>
<dbReference type="GeneID" id="4386933"/>
<dbReference type="OrthoDB" id="2418081at2759"/>
<dbReference type="SUPFAM" id="SSF53474">
    <property type="entry name" value="alpha/beta-Hydrolases"/>
    <property type="match status" value="1"/>
</dbReference>
<dbReference type="Proteomes" id="UP000001056">
    <property type="component" value="Unassembled WGS sequence"/>
</dbReference>
<dbReference type="RefSeq" id="XP_001220021.1">
    <property type="nucleotide sequence ID" value="XM_001220020.1"/>
</dbReference>
<dbReference type="PANTHER" id="PTHR10655">
    <property type="entry name" value="LYSOPHOSPHOLIPASE-RELATED"/>
    <property type="match status" value="1"/>
</dbReference>
<name>Q2HG54_CHAGB</name>
<dbReference type="InterPro" id="IPR003140">
    <property type="entry name" value="PLipase/COase/thioEstase"/>
</dbReference>
<evidence type="ECO:0000256" key="3">
    <source>
        <dbReference type="SAM" id="MobiDB-lite"/>
    </source>
</evidence>
<dbReference type="EMBL" id="CH408029">
    <property type="protein sequence ID" value="EAQ92565.1"/>
    <property type="molecule type" value="Genomic_DNA"/>
</dbReference>
<dbReference type="Pfam" id="PF02230">
    <property type="entry name" value="Abhydrolase_2"/>
    <property type="match status" value="1"/>
</dbReference>
<comment type="similarity">
    <text evidence="1">Belongs to the AB hydrolase superfamily. AB hydrolase 2 family.</text>
</comment>
<dbReference type="InterPro" id="IPR029058">
    <property type="entry name" value="AB_hydrolase_fold"/>
</dbReference>
<proteinExistence type="inferred from homology"/>
<reference evidence="6" key="1">
    <citation type="journal article" date="2015" name="Genome Announc.">
        <title>Draft genome sequence of the cellulolytic fungus Chaetomium globosum.</title>
        <authorList>
            <person name="Cuomo C.A."/>
            <person name="Untereiner W.A."/>
            <person name="Ma L.-J."/>
            <person name="Grabherr M."/>
            <person name="Birren B.W."/>
        </authorList>
    </citation>
    <scope>NUCLEOTIDE SEQUENCE [LARGE SCALE GENOMIC DNA]</scope>
    <source>
        <strain evidence="6">ATCC 6205 / CBS 148.51 / DSM 1962 / NBRC 6347 / NRRL 1970</strain>
    </source>
</reference>
<dbReference type="InterPro" id="IPR050565">
    <property type="entry name" value="LYPA1-2/EST-like"/>
</dbReference>
<dbReference type="Gene3D" id="3.40.50.1820">
    <property type="entry name" value="alpha/beta hydrolase"/>
    <property type="match status" value="1"/>
</dbReference>
<dbReference type="STRING" id="306901.Q2HG54"/>
<evidence type="ECO:0000256" key="1">
    <source>
        <dbReference type="ARBA" id="ARBA00006499"/>
    </source>
</evidence>
<feature type="region of interest" description="Disordered" evidence="3">
    <location>
        <begin position="251"/>
        <end position="279"/>
    </location>
</feature>
<evidence type="ECO:0000313" key="6">
    <source>
        <dbReference type="Proteomes" id="UP000001056"/>
    </source>
</evidence>
<keyword evidence="6" id="KW-1185">Reference proteome</keyword>
<dbReference type="GO" id="GO:0005737">
    <property type="term" value="C:cytoplasm"/>
    <property type="evidence" value="ECO:0007669"/>
    <property type="project" value="TreeGrafter"/>
</dbReference>
<feature type="compositionally biased region" description="Low complexity" evidence="3">
    <location>
        <begin position="253"/>
        <end position="264"/>
    </location>
</feature>
<dbReference type="AlphaFoldDB" id="Q2HG54"/>
<accession>Q2HG54</accession>
<sequence>MANVPSANGHFGSIHTIEPSSEHTHTAIMLHGRGSNGPEFAEELAETMVPGQKPLTDRFPSWRWVFPSSRELWSTAFEEMLPAWFEAHSLTDTSARADLQMEGIRQSVAYIQSILDGEAASFGGETEKVVIMGVSQGGAIGMWTILCQEIRGKRLGAFVGASTWLPFAANIQRLLLRDGSYEADKGSPKTDLSDAFVVDMLPAWHPVVSSRDADKSARVTPIFLGHGVDDAVVDVELGRQAQDVLTNKMFHAQQPHSKQSSPSQTHRSPMEAFETRKPDRLHQSLSSAWASFLSAQHCTREADSLKKALDEHVQQTSLSITSLQRDTATRHDLLAASIAEAKSKVEQHAVEIRDITTLRTDFSTFQYEVGQNRDNVEGKVTDLLEKAVAQQESLDGLRSTTSHDFKTIQEQYRLALEKVETLQQELKEARAERLAFEGKFAALESQVIAITQAQQQLPADSVNLLGELHSYREGLMRLLDKQYLERPIPKPSTNPLNQNRFLAHAPNQDIRSLYVVFRDKYKTNPPKSDTVFIWQFISSIEDPVMSRHIQESLATALPELVTPSRDMRRKNPLKHVNISRGLTWRKFREALVKIPGPS</sequence>
<keyword evidence="2" id="KW-0175">Coiled coil</keyword>
<dbReference type="GO" id="GO:0052689">
    <property type="term" value="F:carboxylic ester hydrolase activity"/>
    <property type="evidence" value="ECO:0007669"/>
    <property type="project" value="TreeGrafter"/>
</dbReference>
<feature type="domain" description="Phospholipase/carboxylesterase/thioesterase" evidence="4">
    <location>
        <begin position="16"/>
        <end position="171"/>
    </location>
</feature>